<name>A0A0D0QAC0_9RHOB</name>
<comment type="caution">
    <text evidence="1">The sequence shown here is derived from an EMBL/GenBank/DDBJ whole genome shotgun (WGS) entry which is preliminary data.</text>
</comment>
<dbReference type="SUPFAM" id="SSF52540">
    <property type="entry name" value="P-loop containing nucleoside triphosphate hydrolases"/>
    <property type="match status" value="1"/>
</dbReference>
<dbReference type="InterPro" id="IPR027417">
    <property type="entry name" value="P-loop_NTPase"/>
</dbReference>
<dbReference type="Proteomes" id="UP000035100">
    <property type="component" value="Plasmid pWENMAR1"/>
</dbReference>
<dbReference type="PATRIC" id="fig|1123501.6.peg.46"/>
<sequence length="313" mass="35284">MSRLVLHIGTHKTATTSIQRFLRRNAETLAGRGVWYPGYDLVGAPNHYAHLEIANALSGRSASDPDQARAFLAAVRAGMADHDVTILSAESFYRHVVLPRNGKMPEGVEAYWDARRCYIAQVHDLIGPAEITVVFRRQDDYAQSLYQEHVKVTRIRRGFKTFLKDYWYHFAFLDQVRAWEEVFGPVRVLGFERLRETGDVIGSFCAALGIAADDLPRPAVQNESLPLDLVVMKRLLHGFVPDPEDEDEDPLRRHVLEIARRFGPEDRAALLRRSLFESAARQAEFLDGFMADNRVLGGLAANCPPDAPLFSAR</sequence>
<keyword evidence="2" id="KW-1185">Reference proteome</keyword>
<gene>
    <name evidence="1" type="ORF">Wenmar_04065</name>
</gene>
<protein>
    <submittedName>
        <fullName evidence="1">Capsule polysaccharide modification protein LipA</fullName>
    </submittedName>
</protein>
<accession>A0A0D0QAC0</accession>
<dbReference type="eggNOG" id="ENOG5030IJI">
    <property type="taxonomic scope" value="Bacteria"/>
</dbReference>
<evidence type="ECO:0000313" key="2">
    <source>
        <dbReference type="Proteomes" id="UP000035100"/>
    </source>
</evidence>
<dbReference type="OrthoDB" id="547419at2"/>
<evidence type="ECO:0000313" key="1">
    <source>
        <dbReference type="EMBL" id="KIQ71419.1"/>
    </source>
</evidence>
<dbReference type="Gene3D" id="3.40.50.300">
    <property type="entry name" value="P-loop containing nucleotide triphosphate hydrolases"/>
    <property type="match status" value="1"/>
</dbReference>
<organism evidence="1 2">
    <name type="scientific">Wenxinia marina DSM 24838</name>
    <dbReference type="NCBI Taxonomy" id="1123501"/>
    <lineage>
        <taxon>Bacteria</taxon>
        <taxon>Pseudomonadati</taxon>
        <taxon>Pseudomonadota</taxon>
        <taxon>Alphaproteobacteria</taxon>
        <taxon>Rhodobacterales</taxon>
        <taxon>Roseobacteraceae</taxon>
        <taxon>Wenxinia</taxon>
    </lineage>
</organism>
<keyword evidence="1" id="KW-0614">Plasmid</keyword>
<geneLocation type="plasmid" evidence="1 2">
    <name>pWENMAR1</name>
</geneLocation>
<dbReference type="AlphaFoldDB" id="A0A0D0QAC0"/>
<dbReference type="EMBL" id="AONG01000001">
    <property type="protein sequence ID" value="KIQ71419.1"/>
    <property type="molecule type" value="Genomic_DNA"/>
</dbReference>
<proteinExistence type="predicted"/>
<reference evidence="1 2" key="1">
    <citation type="submission" date="2013-01" db="EMBL/GenBank/DDBJ databases">
        <authorList>
            <person name="Fiebig A."/>
            <person name="Goeker M."/>
            <person name="Klenk H.-P.P."/>
        </authorList>
    </citation>
    <scope>NUCLEOTIDE SEQUENCE [LARGE SCALE GENOMIC DNA]</scope>
    <source>
        <strain evidence="1 2">DSM 24838</strain>
        <plasmid evidence="1 2">pWENMAR1</plasmid>
    </source>
</reference>
<dbReference type="RefSeq" id="WP_047772114.1">
    <property type="nucleotide sequence ID" value="NZ_CM003137.1"/>
</dbReference>